<proteinExistence type="predicted"/>
<dbReference type="NCBIfam" id="NF003353">
    <property type="entry name" value="PRK04387.1"/>
    <property type="match status" value="1"/>
</dbReference>
<gene>
    <name evidence="1" type="ORF">P7I32_07970</name>
</gene>
<dbReference type="InterPro" id="IPR007920">
    <property type="entry name" value="UPF0223"/>
</dbReference>
<evidence type="ECO:0000313" key="1">
    <source>
        <dbReference type="EMBL" id="MDT2964544.1"/>
    </source>
</evidence>
<dbReference type="Gene3D" id="1.10.220.80">
    <property type="entry name" value="BH2638-like"/>
    <property type="match status" value="1"/>
</dbReference>
<dbReference type="AlphaFoldDB" id="A0AAW8USH9"/>
<dbReference type="PIRSF" id="PIRSF037260">
    <property type="entry name" value="UPF0223"/>
    <property type="match status" value="1"/>
</dbReference>
<protein>
    <submittedName>
        <fullName evidence="1">UPF0223 family protein</fullName>
    </submittedName>
</protein>
<organism evidence="1 2">
    <name type="scientific">Enterococcus casseliflavus</name>
    <name type="common">Enterococcus flavescens</name>
    <dbReference type="NCBI Taxonomy" id="37734"/>
    <lineage>
        <taxon>Bacteria</taxon>
        <taxon>Bacillati</taxon>
        <taxon>Bacillota</taxon>
        <taxon>Bacilli</taxon>
        <taxon>Lactobacillales</taxon>
        <taxon>Enterococcaceae</taxon>
        <taxon>Enterococcus</taxon>
    </lineage>
</organism>
<reference evidence="1" key="1">
    <citation type="submission" date="2023-03" db="EMBL/GenBank/DDBJ databases">
        <authorList>
            <person name="Shen W."/>
            <person name="Cai J."/>
        </authorList>
    </citation>
    <scope>NUCLEOTIDE SEQUENCE</scope>
    <source>
        <strain evidence="1">K72-2</strain>
    </source>
</reference>
<dbReference type="SUPFAM" id="SSF158504">
    <property type="entry name" value="BH2638-like"/>
    <property type="match status" value="1"/>
</dbReference>
<accession>A0AAW8USH9</accession>
<dbReference type="EMBL" id="JARQDV010000003">
    <property type="protein sequence ID" value="MDT2964544.1"/>
    <property type="molecule type" value="Genomic_DNA"/>
</dbReference>
<evidence type="ECO:0000313" key="2">
    <source>
        <dbReference type="Proteomes" id="UP001268896"/>
    </source>
</evidence>
<dbReference type="InterPro" id="IPR023324">
    <property type="entry name" value="BH2638-like_sf"/>
</dbReference>
<comment type="caution">
    <text evidence="1">The sequence shown here is derived from an EMBL/GenBank/DDBJ whole genome shotgun (WGS) entry which is preliminary data.</text>
</comment>
<sequence>MRDYQYPLDLDWSTDEMVVVMKMWERLEQAYEKGLPSSTFLEAYQAFKKVVPSIGEERRLGREFEELSGYSLYHTVQAAKKTEGKLKMKG</sequence>
<dbReference type="RefSeq" id="WP_140966325.1">
    <property type="nucleotide sequence ID" value="NZ_JADPAH010000004.1"/>
</dbReference>
<dbReference type="Proteomes" id="UP001268896">
    <property type="component" value="Unassembled WGS sequence"/>
</dbReference>
<dbReference type="Pfam" id="PF05256">
    <property type="entry name" value="UPF0223"/>
    <property type="match status" value="1"/>
</dbReference>
<name>A0AAW8USH9_ENTCA</name>